<evidence type="ECO:0000256" key="1">
    <source>
        <dbReference type="SAM" id="MobiDB-lite"/>
    </source>
</evidence>
<feature type="compositionally biased region" description="Basic and acidic residues" evidence="1">
    <location>
        <begin position="58"/>
        <end position="70"/>
    </location>
</feature>
<feature type="region of interest" description="Disordered" evidence="1">
    <location>
        <begin position="55"/>
        <end position="86"/>
    </location>
</feature>
<evidence type="ECO:0000313" key="3">
    <source>
        <dbReference type="Proteomes" id="UP001157974"/>
    </source>
</evidence>
<name>A0AAV8USY1_9RHOD</name>
<reference evidence="2 3" key="1">
    <citation type="journal article" date="2023" name="Nat. Commun.">
        <title>Origin of minicircular mitochondrial genomes in red algae.</title>
        <authorList>
            <person name="Lee Y."/>
            <person name="Cho C.H."/>
            <person name="Lee Y.M."/>
            <person name="Park S.I."/>
            <person name="Yang J.H."/>
            <person name="West J.A."/>
            <person name="Bhattacharya D."/>
            <person name="Yoon H.S."/>
        </authorList>
    </citation>
    <scope>NUCLEOTIDE SEQUENCE [LARGE SCALE GENOMIC DNA]</scope>
    <source>
        <strain evidence="2 3">CCMP1338</strain>
        <tissue evidence="2">Whole cell</tissue>
    </source>
</reference>
<evidence type="ECO:0000313" key="2">
    <source>
        <dbReference type="EMBL" id="KAJ8905660.1"/>
    </source>
</evidence>
<dbReference type="AlphaFoldDB" id="A0AAV8USY1"/>
<accession>A0AAV8USY1</accession>
<dbReference type="EMBL" id="JAMWBK010000004">
    <property type="protein sequence ID" value="KAJ8905660.1"/>
    <property type="molecule type" value="Genomic_DNA"/>
</dbReference>
<gene>
    <name evidence="2" type="ORF">NDN08_002166</name>
</gene>
<comment type="caution">
    <text evidence="2">The sequence shown here is derived from an EMBL/GenBank/DDBJ whole genome shotgun (WGS) entry which is preliminary data.</text>
</comment>
<protein>
    <submittedName>
        <fullName evidence="2">Uncharacterized protein</fullName>
    </submittedName>
</protein>
<sequence>MISSLWRLQRPCGRFFEIPLPLGELVTYCSSCLSLTALLQVLPARCRGIATCQAQSAGHKEPVNFGEDQKAGPNKPPRNGQRTGGQPALLVGVKNIRLGEVCRESENLVNCI</sequence>
<dbReference type="Proteomes" id="UP001157974">
    <property type="component" value="Unassembled WGS sequence"/>
</dbReference>
<proteinExistence type="predicted"/>
<organism evidence="2 3">
    <name type="scientific">Rhodosorus marinus</name>
    <dbReference type="NCBI Taxonomy" id="101924"/>
    <lineage>
        <taxon>Eukaryota</taxon>
        <taxon>Rhodophyta</taxon>
        <taxon>Stylonematophyceae</taxon>
        <taxon>Stylonematales</taxon>
        <taxon>Stylonemataceae</taxon>
        <taxon>Rhodosorus</taxon>
    </lineage>
</organism>
<keyword evidence="3" id="KW-1185">Reference proteome</keyword>